<reference evidence="5" key="1">
    <citation type="submission" date="2018-05" db="EMBL/GenBank/DDBJ databases">
        <authorList>
            <person name="Lanie J.A."/>
            <person name="Ng W.-L."/>
            <person name="Kazmierczak K.M."/>
            <person name="Andrzejewski T.M."/>
            <person name="Davidsen T.M."/>
            <person name="Wayne K.J."/>
            <person name="Tettelin H."/>
            <person name="Glass J.I."/>
            <person name="Rusch D."/>
            <person name="Podicherti R."/>
            <person name="Tsui H.-C.T."/>
            <person name="Winkler M.E."/>
        </authorList>
    </citation>
    <scope>NUCLEOTIDE SEQUENCE</scope>
</reference>
<dbReference type="Pfam" id="PF03328">
    <property type="entry name" value="HpcH_HpaI"/>
    <property type="match status" value="1"/>
</dbReference>
<dbReference type="EMBL" id="UINC01171526">
    <property type="protein sequence ID" value="SVD76135.1"/>
    <property type="molecule type" value="Genomic_DNA"/>
</dbReference>
<feature type="domain" description="HpcH/HpaI aldolase/citrate lyase" evidence="4">
    <location>
        <begin position="52"/>
        <end position="249"/>
    </location>
</feature>
<dbReference type="InterPro" id="IPR015813">
    <property type="entry name" value="Pyrv/PenolPyrv_kinase-like_dom"/>
</dbReference>
<proteinExistence type="inferred from homology"/>
<protein>
    <recommendedName>
        <fullName evidence="4">HpcH/HpaI aldolase/citrate lyase domain-containing protein</fullName>
    </recommendedName>
</protein>
<dbReference type="InterPro" id="IPR050251">
    <property type="entry name" value="HpcH-HpaI_aldolase"/>
</dbReference>
<evidence type="ECO:0000256" key="1">
    <source>
        <dbReference type="ARBA" id="ARBA00005568"/>
    </source>
</evidence>
<evidence type="ECO:0000313" key="5">
    <source>
        <dbReference type="EMBL" id="SVD76135.1"/>
    </source>
</evidence>
<dbReference type="GO" id="GO:0046872">
    <property type="term" value="F:metal ion binding"/>
    <property type="evidence" value="ECO:0007669"/>
    <property type="project" value="UniProtKB-KW"/>
</dbReference>
<evidence type="ECO:0000256" key="3">
    <source>
        <dbReference type="ARBA" id="ARBA00023239"/>
    </source>
</evidence>
<dbReference type="AlphaFoldDB" id="A0A382XZR3"/>
<dbReference type="PANTHER" id="PTHR30502">
    <property type="entry name" value="2-KETO-3-DEOXY-L-RHAMNONATE ALDOLASE"/>
    <property type="match status" value="1"/>
</dbReference>
<dbReference type="InterPro" id="IPR040442">
    <property type="entry name" value="Pyrv_kinase-like_dom_sf"/>
</dbReference>
<accession>A0A382XZR3</accession>
<feature type="non-terminal residue" evidence="5">
    <location>
        <position position="1"/>
    </location>
</feature>
<dbReference type="InterPro" id="IPR005000">
    <property type="entry name" value="Aldolase/citrate-lyase_domain"/>
</dbReference>
<name>A0A382XZR3_9ZZZZ</name>
<dbReference type="PANTHER" id="PTHR30502:SF0">
    <property type="entry name" value="PHOSPHOENOLPYRUVATE CARBOXYLASE FAMILY PROTEIN"/>
    <property type="match status" value="1"/>
</dbReference>
<dbReference type="GO" id="GO:0016832">
    <property type="term" value="F:aldehyde-lyase activity"/>
    <property type="evidence" value="ECO:0007669"/>
    <property type="project" value="TreeGrafter"/>
</dbReference>
<keyword evidence="3" id="KW-0456">Lyase</keyword>
<dbReference type="Gene3D" id="3.20.20.60">
    <property type="entry name" value="Phosphoenolpyruvate-binding domains"/>
    <property type="match status" value="1"/>
</dbReference>
<dbReference type="SUPFAM" id="SSF51621">
    <property type="entry name" value="Phosphoenolpyruvate/pyruvate domain"/>
    <property type="match status" value="1"/>
</dbReference>
<gene>
    <name evidence="5" type="ORF">METZ01_LOCUS428989</name>
</gene>
<feature type="non-terminal residue" evidence="5">
    <location>
        <position position="267"/>
    </location>
</feature>
<organism evidence="5">
    <name type="scientific">marine metagenome</name>
    <dbReference type="NCBI Taxonomy" id="408172"/>
    <lineage>
        <taxon>unclassified sequences</taxon>
        <taxon>metagenomes</taxon>
        <taxon>ecological metagenomes</taxon>
    </lineage>
</organism>
<dbReference type="GO" id="GO:0005737">
    <property type="term" value="C:cytoplasm"/>
    <property type="evidence" value="ECO:0007669"/>
    <property type="project" value="TreeGrafter"/>
</dbReference>
<comment type="similarity">
    <text evidence="1">Belongs to the HpcH/HpaI aldolase family.</text>
</comment>
<evidence type="ECO:0000256" key="2">
    <source>
        <dbReference type="ARBA" id="ARBA00022723"/>
    </source>
</evidence>
<keyword evidence="2" id="KW-0479">Metal-binding</keyword>
<sequence length="267" mass="29644">LKKNDIVKCLTIMLHTETFIIKFGSGNLMFNRLESIKNIRQKLTNGIVSVGTWQQIPHASISEILGQAGFDWVTVDLEHGSIGIEQLPDLFRAIELGGTLPLARLASSRIKDCKQALDAGAGGVIAPMIENAEQMEGIRQACCWPPVGRRGVGFSRANLFGKYFERYNEEAQAPLLIAQIEHIDAVNNLEKILEVKGLDAIIVGPYDLSASMGMTGEFDRDDFNSVMDRIIQLCKKYKVPCGDHVVKPNPDLLEKRIDQGYRLLAYS</sequence>
<evidence type="ECO:0000259" key="4">
    <source>
        <dbReference type="Pfam" id="PF03328"/>
    </source>
</evidence>